<dbReference type="EMBL" id="JAPWTJ010000229">
    <property type="protein sequence ID" value="KAJ8980835.1"/>
    <property type="molecule type" value="Genomic_DNA"/>
</dbReference>
<gene>
    <name evidence="2" type="ORF">NQ317_018415</name>
</gene>
<name>A0ABQ9JRZ6_9CUCU</name>
<protein>
    <recommendedName>
        <fullName evidence="1">Retrovirus-related Pol polyprotein from transposon TNT 1-94-like beta-barrel domain-containing protein</fullName>
    </recommendedName>
</protein>
<proteinExistence type="predicted"/>
<sequence length="254" mass="29422">MTENKLKSYILGKVQRTPDNVDEWDEKDAQTQAFLMRGLELKQLKYLSDCTTAAQMWSRLKTVHAEKSDQSVHLDRFINCKMEDDENMTDYIAKVTSLTQRLKDMDMEQTAWYAVPKSEQNIEKLTDHLVNEEALLNARATATLYLRARLAHLLTVDNVERNNIKTEDAWFADSGATEHMSFRREWFKNFTPYSEKIYSVRVGDGTLIDARGRGDIDVAIVSNGKQLHIPLFYHNKSVILSEKQLDNGRIHYTK</sequence>
<feature type="domain" description="Retrovirus-related Pol polyprotein from transposon TNT 1-94-like beta-barrel" evidence="1">
    <location>
        <begin position="170"/>
        <end position="229"/>
    </location>
</feature>
<organism evidence="2 3">
    <name type="scientific">Molorchus minor</name>
    <dbReference type="NCBI Taxonomy" id="1323400"/>
    <lineage>
        <taxon>Eukaryota</taxon>
        <taxon>Metazoa</taxon>
        <taxon>Ecdysozoa</taxon>
        <taxon>Arthropoda</taxon>
        <taxon>Hexapoda</taxon>
        <taxon>Insecta</taxon>
        <taxon>Pterygota</taxon>
        <taxon>Neoptera</taxon>
        <taxon>Endopterygota</taxon>
        <taxon>Coleoptera</taxon>
        <taxon>Polyphaga</taxon>
        <taxon>Cucujiformia</taxon>
        <taxon>Chrysomeloidea</taxon>
        <taxon>Cerambycidae</taxon>
        <taxon>Lamiinae</taxon>
        <taxon>Monochamini</taxon>
        <taxon>Molorchus</taxon>
    </lineage>
</organism>
<dbReference type="Pfam" id="PF22936">
    <property type="entry name" value="Pol_BBD"/>
    <property type="match status" value="1"/>
</dbReference>
<accession>A0ABQ9JRZ6</accession>
<evidence type="ECO:0000259" key="1">
    <source>
        <dbReference type="Pfam" id="PF22936"/>
    </source>
</evidence>
<dbReference type="InterPro" id="IPR054722">
    <property type="entry name" value="PolX-like_BBD"/>
</dbReference>
<keyword evidence="3" id="KW-1185">Reference proteome</keyword>
<reference evidence="2" key="1">
    <citation type="journal article" date="2023" name="Insect Mol. Biol.">
        <title>Genome sequencing provides insights into the evolution of gene families encoding plant cell wall-degrading enzymes in longhorned beetles.</title>
        <authorList>
            <person name="Shin N.R."/>
            <person name="Okamura Y."/>
            <person name="Kirsch R."/>
            <person name="Pauchet Y."/>
        </authorList>
    </citation>
    <scope>NUCLEOTIDE SEQUENCE</scope>
    <source>
        <strain evidence="2">MMC_N1</strain>
    </source>
</reference>
<evidence type="ECO:0000313" key="2">
    <source>
        <dbReference type="EMBL" id="KAJ8980835.1"/>
    </source>
</evidence>
<comment type="caution">
    <text evidence="2">The sequence shown here is derived from an EMBL/GenBank/DDBJ whole genome shotgun (WGS) entry which is preliminary data.</text>
</comment>
<evidence type="ECO:0000313" key="3">
    <source>
        <dbReference type="Proteomes" id="UP001162164"/>
    </source>
</evidence>
<dbReference type="Pfam" id="PF14223">
    <property type="entry name" value="Retrotran_gag_2"/>
    <property type="match status" value="1"/>
</dbReference>
<dbReference type="Proteomes" id="UP001162164">
    <property type="component" value="Unassembled WGS sequence"/>
</dbReference>